<accession>A0ABW0SCN4</accession>
<dbReference type="SUPFAM" id="SSF54523">
    <property type="entry name" value="Pili subunits"/>
    <property type="match status" value="1"/>
</dbReference>
<name>A0ABW0SCN4_9RHOB</name>
<proteinExistence type="predicted"/>
<dbReference type="NCBIfam" id="TIGR02532">
    <property type="entry name" value="IV_pilin_GFxxxE"/>
    <property type="match status" value="1"/>
</dbReference>
<organism evidence="1 2">
    <name type="scientific">Rubellimicrobium aerolatum</name>
    <dbReference type="NCBI Taxonomy" id="490979"/>
    <lineage>
        <taxon>Bacteria</taxon>
        <taxon>Pseudomonadati</taxon>
        <taxon>Pseudomonadota</taxon>
        <taxon>Alphaproteobacteria</taxon>
        <taxon>Rhodobacterales</taxon>
        <taxon>Roseobacteraceae</taxon>
        <taxon>Rubellimicrobium</taxon>
    </lineage>
</organism>
<sequence>MTWPSDPPRRPARRGFTLIEALVAMAILALLVGTALSGVSWTLGQSADRADRAWLAELARSVADEYLVTRDPALAQGSAAPDLLWRLTEAEPSADLGAGLVEVTVSAWRDGREDRPVTLRVLLREDGP</sequence>
<dbReference type="EMBL" id="JBHSNA010000007">
    <property type="protein sequence ID" value="MFC5566681.1"/>
    <property type="molecule type" value="Genomic_DNA"/>
</dbReference>
<protein>
    <submittedName>
        <fullName evidence="1">Type II secretion system protein</fullName>
    </submittedName>
</protein>
<dbReference type="InterPro" id="IPR012902">
    <property type="entry name" value="N_methyl_site"/>
</dbReference>
<evidence type="ECO:0000313" key="1">
    <source>
        <dbReference type="EMBL" id="MFC5566681.1"/>
    </source>
</evidence>
<reference evidence="2" key="1">
    <citation type="journal article" date="2019" name="Int. J. Syst. Evol. Microbiol.">
        <title>The Global Catalogue of Microorganisms (GCM) 10K type strain sequencing project: providing services to taxonomists for standard genome sequencing and annotation.</title>
        <authorList>
            <consortium name="The Broad Institute Genomics Platform"/>
            <consortium name="The Broad Institute Genome Sequencing Center for Infectious Disease"/>
            <person name="Wu L."/>
            <person name="Ma J."/>
        </authorList>
    </citation>
    <scope>NUCLEOTIDE SEQUENCE [LARGE SCALE GENOMIC DNA]</scope>
    <source>
        <strain evidence="2">KACC 11588</strain>
    </source>
</reference>
<gene>
    <name evidence="1" type="ORF">ACFPOC_09670</name>
</gene>
<dbReference type="RefSeq" id="WP_209840416.1">
    <property type="nucleotide sequence ID" value="NZ_JAGGJP010000007.1"/>
</dbReference>
<evidence type="ECO:0000313" key="2">
    <source>
        <dbReference type="Proteomes" id="UP001596056"/>
    </source>
</evidence>
<dbReference type="PROSITE" id="PS00409">
    <property type="entry name" value="PROKAR_NTER_METHYL"/>
    <property type="match status" value="1"/>
</dbReference>
<dbReference type="Proteomes" id="UP001596056">
    <property type="component" value="Unassembled WGS sequence"/>
</dbReference>
<dbReference type="Pfam" id="PF07963">
    <property type="entry name" value="N_methyl"/>
    <property type="match status" value="1"/>
</dbReference>
<comment type="caution">
    <text evidence="1">The sequence shown here is derived from an EMBL/GenBank/DDBJ whole genome shotgun (WGS) entry which is preliminary data.</text>
</comment>
<dbReference type="InterPro" id="IPR045584">
    <property type="entry name" value="Pilin-like"/>
</dbReference>
<keyword evidence="2" id="KW-1185">Reference proteome</keyword>